<reference evidence="2" key="1">
    <citation type="submission" date="2021-01" db="EMBL/GenBank/DDBJ databases">
        <title>Phytophthora aleatoria, a newly-described species from Pinus radiata is distinct from Phytophthora cactorum isolates based on comparative genomics.</title>
        <authorList>
            <person name="Mcdougal R."/>
            <person name="Panda P."/>
            <person name="Williams N."/>
            <person name="Studholme D.J."/>
        </authorList>
    </citation>
    <scope>NUCLEOTIDE SEQUENCE</scope>
    <source>
        <strain evidence="2">NZFS 3830</strain>
    </source>
</reference>
<organism evidence="2 3">
    <name type="scientific">Phytophthora cactorum</name>
    <dbReference type="NCBI Taxonomy" id="29920"/>
    <lineage>
        <taxon>Eukaryota</taxon>
        <taxon>Sar</taxon>
        <taxon>Stramenopiles</taxon>
        <taxon>Oomycota</taxon>
        <taxon>Peronosporomycetes</taxon>
        <taxon>Peronosporales</taxon>
        <taxon>Peronosporaceae</taxon>
        <taxon>Phytophthora</taxon>
    </lineage>
</organism>
<feature type="region of interest" description="Disordered" evidence="1">
    <location>
        <begin position="32"/>
        <end position="53"/>
    </location>
</feature>
<accession>A0A8T1TQD7</accession>
<evidence type="ECO:0000313" key="2">
    <source>
        <dbReference type="EMBL" id="KAG6943821.1"/>
    </source>
</evidence>
<sequence>MICQSDRTIRITSTAARAEHAYAVCPAEGIPRSATTTRHSLSHVPFQASRQNN</sequence>
<dbReference type="EMBL" id="JAENGZ010002401">
    <property type="protein sequence ID" value="KAG6943821.1"/>
    <property type="molecule type" value="Genomic_DNA"/>
</dbReference>
<proteinExistence type="predicted"/>
<gene>
    <name evidence="2" type="ORF">JG687_00018217</name>
</gene>
<dbReference type="AlphaFoldDB" id="A0A8T1TQD7"/>
<protein>
    <submittedName>
        <fullName evidence="2">Uncharacterized protein</fullName>
    </submittedName>
</protein>
<name>A0A8T1TQD7_9STRA</name>
<dbReference type="Proteomes" id="UP000688947">
    <property type="component" value="Unassembled WGS sequence"/>
</dbReference>
<evidence type="ECO:0000256" key="1">
    <source>
        <dbReference type="SAM" id="MobiDB-lite"/>
    </source>
</evidence>
<evidence type="ECO:0000313" key="3">
    <source>
        <dbReference type="Proteomes" id="UP000688947"/>
    </source>
</evidence>
<comment type="caution">
    <text evidence="2">The sequence shown here is derived from an EMBL/GenBank/DDBJ whole genome shotgun (WGS) entry which is preliminary data.</text>
</comment>